<evidence type="ECO:0000256" key="6">
    <source>
        <dbReference type="SAM" id="Phobius"/>
    </source>
</evidence>
<name>A0A6I8M8C2_9CORY</name>
<keyword evidence="5 6" id="KW-0472">Membrane</keyword>
<feature type="domain" description="GtrA/DPMS transmembrane" evidence="7">
    <location>
        <begin position="18"/>
        <end position="138"/>
    </location>
</feature>
<dbReference type="PANTHER" id="PTHR38459">
    <property type="entry name" value="PROPHAGE BACTOPRENOL-LINKED GLUCOSE TRANSLOCASE HOMOLOG"/>
    <property type="match status" value="1"/>
</dbReference>
<evidence type="ECO:0000256" key="1">
    <source>
        <dbReference type="ARBA" id="ARBA00004141"/>
    </source>
</evidence>
<dbReference type="GO" id="GO:0005886">
    <property type="term" value="C:plasma membrane"/>
    <property type="evidence" value="ECO:0007669"/>
    <property type="project" value="TreeGrafter"/>
</dbReference>
<dbReference type="AlphaFoldDB" id="A0A6I8M8C2"/>
<dbReference type="Proteomes" id="UP001265983">
    <property type="component" value="Unassembled WGS sequence"/>
</dbReference>
<reference evidence="8 11" key="2">
    <citation type="submission" date="2023-03" db="EMBL/GenBank/DDBJ databases">
        <title>Whole genome sequence of the first Corynebacterium rouxii strains isolated in Brazil: a recent member of Corynebacterium diphtheriae complex.</title>
        <authorList>
            <person name="Vieira V."/>
            <person name="Ramos J.N."/>
            <person name="Araujo M.R.B."/>
            <person name="Baio P.V."/>
            <person name="Sant'Anna L.O."/>
            <person name="Veras J.F.C."/>
            <person name="Vieira E.M.D."/>
            <person name="Sousa M.A.B."/>
            <person name="Camargo C.H."/>
            <person name="Sacchi C.T."/>
            <person name="Campos K.R."/>
            <person name="Santos M.B.N."/>
            <person name="Bokermann S."/>
            <person name="Alvim L.B."/>
            <person name="Santos L.S."/>
            <person name="Mattos-Guaraldi A.L."/>
        </authorList>
    </citation>
    <scope>NUCLEOTIDE SEQUENCE [LARGE SCALE GENOMIC DNA]</scope>
    <source>
        <strain evidence="8 11">70862</strain>
    </source>
</reference>
<evidence type="ECO:0000313" key="8">
    <source>
        <dbReference type="EMBL" id="MDT9410047.1"/>
    </source>
</evidence>
<evidence type="ECO:0000313" key="9">
    <source>
        <dbReference type="EMBL" id="VZH84133.1"/>
    </source>
</evidence>
<feature type="transmembrane region" description="Helical" evidence="6">
    <location>
        <begin position="112"/>
        <end position="132"/>
    </location>
</feature>
<dbReference type="Pfam" id="PF04138">
    <property type="entry name" value="GtrA_DPMS_TM"/>
    <property type="match status" value="1"/>
</dbReference>
<sequence>MTTTNSAAPQSVTSQGIKFIISGGISAVVDLGLTYICQILFGFSAAGGRTIGFIFGTLTAYLINRRWTFQAEASTKRFIQVAVLYTITYFVNVGGHALLFGMFTSSGLGDRVALVIAFVISQGVATVINFFVQRWFIFK</sequence>
<gene>
    <name evidence="9" type="ORF">FRC0190_00170</name>
    <name evidence="8" type="ORF">P8T80_01340</name>
</gene>
<keyword evidence="11" id="KW-1185">Reference proteome</keyword>
<keyword evidence="3 6" id="KW-0812">Transmembrane</keyword>
<dbReference type="EMBL" id="JARUHM010000003">
    <property type="protein sequence ID" value="MDT9410047.1"/>
    <property type="molecule type" value="Genomic_DNA"/>
</dbReference>
<dbReference type="RefSeq" id="WP_014316167.1">
    <property type="nucleotide sequence ID" value="NZ_CP168248.1"/>
</dbReference>
<dbReference type="InterPro" id="IPR051401">
    <property type="entry name" value="GtrA_CellWall_Glycosyl"/>
</dbReference>
<evidence type="ECO:0000256" key="2">
    <source>
        <dbReference type="ARBA" id="ARBA00009399"/>
    </source>
</evidence>
<dbReference type="InterPro" id="IPR007267">
    <property type="entry name" value="GtrA_DPMS_TM"/>
</dbReference>
<comment type="subcellular location">
    <subcellularLocation>
        <location evidence="1">Membrane</location>
        <topology evidence="1">Multi-pass membrane protein</topology>
    </subcellularLocation>
</comment>
<dbReference type="PANTHER" id="PTHR38459:SF6">
    <property type="entry name" value="ARABINOGALACTAN BIOSYNTHESIS RECRUITING PROTEIN RV3789"/>
    <property type="match status" value="1"/>
</dbReference>
<comment type="similarity">
    <text evidence="2">Belongs to the GtrA family.</text>
</comment>
<dbReference type="EMBL" id="LR738855">
    <property type="protein sequence ID" value="VZH84133.1"/>
    <property type="molecule type" value="Genomic_DNA"/>
</dbReference>
<keyword evidence="4 6" id="KW-1133">Transmembrane helix</keyword>
<evidence type="ECO:0000313" key="11">
    <source>
        <dbReference type="Proteomes" id="UP001265983"/>
    </source>
</evidence>
<dbReference type="GO" id="GO:0000271">
    <property type="term" value="P:polysaccharide biosynthetic process"/>
    <property type="evidence" value="ECO:0007669"/>
    <property type="project" value="InterPro"/>
</dbReference>
<dbReference type="Proteomes" id="UP000423525">
    <property type="component" value="Chromosome"/>
</dbReference>
<evidence type="ECO:0000313" key="10">
    <source>
        <dbReference type="Proteomes" id="UP000423525"/>
    </source>
</evidence>
<accession>A0A6I8M8C2</accession>
<feature type="transmembrane region" description="Helical" evidence="6">
    <location>
        <begin position="83"/>
        <end position="106"/>
    </location>
</feature>
<dbReference type="KEGG" id="crf:FRC0190_00170"/>
<evidence type="ECO:0000256" key="3">
    <source>
        <dbReference type="ARBA" id="ARBA00022692"/>
    </source>
</evidence>
<evidence type="ECO:0000259" key="7">
    <source>
        <dbReference type="Pfam" id="PF04138"/>
    </source>
</evidence>
<organism evidence="9 10">
    <name type="scientific">Corynebacterium rouxii</name>
    <dbReference type="NCBI Taxonomy" id="2719119"/>
    <lineage>
        <taxon>Bacteria</taxon>
        <taxon>Bacillati</taxon>
        <taxon>Actinomycetota</taxon>
        <taxon>Actinomycetes</taxon>
        <taxon>Mycobacteriales</taxon>
        <taxon>Corynebacteriaceae</taxon>
        <taxon>Corynebacterium</taxon>
    </lineage>
</organism>
<feature type="transmembrane region" description="Helical" evidence="6">
    <location>
        <begin position="39"/>
        <end position="63"/>
    </location>
</feature>
<evidence type="ECO:0000256" key="5">
    <source>
        <dbReference type="ARBA" id="ARBA00023136"/>
    </source>
</evidence>
<evidence type="ECO:0000256" key="4">
    <source>
        <dbReference type="ARBA" id="ARBA00022989"/>
    </source>
</evidence>
<proteinExistence type="inferred from homology"/>
<reference evidence="9 10" key="1">
    <citation type="submission" date="2019-11" db="EMBL/GenBank/DDBJ databases">
        <authorList>
            <person name="Brisse S."/>
        </authorList>
    </citation>
    <scope>NUCLEOTIDE SEQUENCE [LARGE SCALE GENOMIC DNA]</scope>
    <source>
        <strain evidence="9">FRC0190</strain>
    </source>
</reference>
<protein>
    <submittedName>
        <fullName evidence="9">GtrA family protein</fullName>
    </submittedName>
</protein>